<protein>
    <recommendedName>
        <fullName evidence="2">Integrase core domain-containing protein</fullName>
    </recommendedName>
</protein>
<dbReference type="AlphaFoldDB" id="A0A9J8AI96"/>
<dbReference type="PANTHER" id="PTHR46791">
    <property type="entry name" value="EXPRESSED PROTEIN"/>
    <property type="match status" value="1"/>
</dbReference>
<dbReference type="InterPro" id="IPR058913">
    <property type="entry name" value="Integrase_dom_put"/>
</dbReference>
<sequence>MEASSNPRELLLNHLLQRLCTRLSLWLERIPLDIDFLEFTCSQELVIFSAISNQIPIPDELYDALYQVHQIAIRNTNMDPHIMVSQERGKNGRPRILISEDSVSQLLTLGLPVTCIARLLGVTKFTIHRHMVEWGSSVKATYSNIADAELDSLVATIHTSNPNAGYRMMMGLLRAQGHRVQWDRVRSSMHRVDTASIVSRMSHLGCVVRRTYSVPSPKSLMHIDTNHKLIRYNIVIFGGIDGFSRKIMYLGVSNNNLASTTLSFFHEAVQKFGFSLRVRGDHGGENVDVACLMFSVRGTGRSSFIAGKSVHNQRIERLWRDVFTAVTSHFYHVLHQLEEDGHLDLSSSLHIFCCHYAFIPRLQVHLNIFRDGWDNHPLSSEGNLSPNQLWQLGQQYHSEECDENLQIPQIDWESSGPIPSDTNSGIQVTVATRSSLYPSQRVTAVTRIQSVSSPDGGSEPRKDLYSPERQRRPGQLEPQRQIPCKDLVSDDHRDKTTGNR</sequence>
<dbReference type="SUPFAM" id="SSF53098">
    <property type="entry name" value="Ribonuclease H-like"/>
    <property type="match status" value="1"/>
</dbReference>
<reference evidence="3" key="2">
    <citation type="submission" date="2025-09" db="UniProtKB">
        <authorList>
            <consortium name="Ensembl"/>
        </authorList>
    </citation>
    <scope>IDENTIFICATION</scope>
</reference>
<dbReference type="GeneTree" id="ENSGT00940000164996"/>
<feature type="domain" description="Integrase core" evidence="2">
    <location>
        <begin position="212"/>
        <end position="394"/>
    </location>
</feature>
<proteinExistence type="predicted"/>
<keyword evidence="4" id="KW-1185">Reference proteome</keyword>
<dbReference type="Proteomes" id="UP001108240">
    <property type="component" value="Unplaced"/>
</dbReference>
<reference evidence="3" key="1">
    <citation type="submission" date="2025-08" db="UniProtKB">
        <authorList>
            <consortium name="Ensembl"/>
        </authorList>
    </citation>
    <scope>IDENTIFICATION</scope>
</reference>
<organism evidence="3 4">
    <name type="scientific">Cyprinus carpio carpio</name>
    <dbReference type="NCBI Taxonomy" id="630221"/>
    <lineage>
        <taxon>Eukaryota</taxon>
        <taxon>Metazoa</taxon>
        <taxon>Chordata</taxon>
        <taxon>Craniata</taxon>
        <taxon>Vertebrata</taxon>
        <taxon>Euteleostomi</taxon>
        <taxon>Actinopterygii</taxon>
        <taxon>Neopterygii</taxon>
        <taxon>Teleostei</taxon>
        <taxon>Ostariophysi</taxon>
        <taxon>Cypriniformes</taxon>
        <taxon>Cyprinidae</taxon>
        <taxon>Cyprininae</taxon>
        <taxon>Cyprinus</taxon>
    </lineage>
</organism>
<evidence type="ECO:0000313" key="4">
    <source>
        <dbReference type="Proteomes" id="UP001108240"/>
    </source>
</evidence>
<dbReference type="PANTHER" id="PTHR46791:SF11">
    <property type="entry name" value="INTEGRASE CATALYTIC DOMAIN-CONTAINING PROTEIN"/>
    <property type="match status" value="1"/>
</dbReference>
<evidence type="ECO:0000256" key="1">
    <source>
        <dbReference type="SAM" id="MobiDB-lite"/>
    </source>
</evidence>
<dbReference type="Ensembl" id="ENSCCRT00000185126.1">
    <property type="protein sequence ID" value="ENSCCRP00000144612.1"/>
    <property type="gene ID" value="ENSCCRG00000056337.1"/>
</dbReference>
<feature type="compositionally biased region" description="Basic and acidic residues" evidence="1">
    <location>
        <begin position="458"/>
        <end position="471"/>
    </location>
</feature>
<evidence type="ECO:0000313" key="3">
    <source>
        <dbReference type="Ensembl" id="ENSCCRP00000144612.1"/>
    </source>
</evidence>
<dbReference type="Pfam" id="PF24764">
    <property type="entry name" value="rva_4"/>
    <property type="match status" value="1"/>
</dbReference>
<accession>A0A9J8AI96</accession>
<feature type="compositionally biased region" description="Basic and acidic residues" evidence="1">
    <location>
        <begin position="487"/>
        <end position="500"/>
    </location>
</feature>
<feature type="region of interest" description="Disordered" evidence="1">
    <location>
        <begin position="449"/>
        <end position="500"/>
    </location>
</feature>
<name>A0A9J8AI96_CYPCA</name>
<evidence type="ECO:0000259" key="2">
    <source>
        <dbReference type="Pfam" id="PF24764"/>
    </source>
</evidence>
<dbReference type="InterPro" id="IPR012337">
    <property type="entry name" value="RNaseH-like_sf"/>
</dbReference>